<reference evidence="8 9" key="1">
    <citation type="submission" date="2021-03" db="EMBL/GenBank/DDBJ databases">
        <authorList>
            <person name="Grouzdev D.S."/>
        </authorList>
    </citation>
    <scope>NUCLEOTIDE SEQUENCE [LARGE SCALE GENOMIC DNA]</scope>
    <source>
        <strain evidence="8 9">M50-1</strain>
    </source>
</reference>
<evidence type="ECO:0000256" key="5">
    <source>
        <dbReference type="ARBA" id="ARBA00023004"/>
    </source>
</evidence>
<dbReference type="InterPro" id="IPR006058">
    <property type="entry name" value="2Fe2S_fd_BS"/>
</dbReference>
<dbReference type="InterPro" id="IPR036318">
    <property type="entry name" value="FAD-bd_PCMH-like_sf"/>
</dbReference>
<dbReference type="EMBL" id="SIJK02000014">
    <property type="protein sequence ID" value="MBP1465999.1"/>
    <property type="molecule type" value="Genomic_DNA"/>
</dbReference>
<keyword evidence="2" id="KW-0479">Metal-binding</keyword>
<dbReference type="CDD" id="cd00207">
    <property type="entry name" value="fer2"/>
    <property type="match status" value="1"/>
</dbReference>
<dbReference type="InterPro" id="IPR036010">
    <property type="entry name" value="2Fe-2S_ferredoxin-like_sf"/>
</dbReference>
<dbReference type="Proteomes" id="UP001193081">
    <property type="component" value="Unassembled WGS sequence"/>
</dbReference>
<dbReference type="RefSeq" id="WP_135478015.1">
    <property type="nucleotide sequence ID" value="NZ_SIJK02000014.1"/>
</dbReference>
<dbReference type="Gene3D" id="3.30.390.50">
    <property type="entry name" value="CO dehydrogenase flavoprotein, C-terminal domain"/>
    <property type="match status" value="1"/>
</dbReference>
<dbReference type="InterPro" id="IPR002346">
    <property type="entry name" value="Mopterin_DH_FAD-bd"/>
</dbReference>
<keyword evidence="9" id="KW-1185">Reference proteome</keyword>
<dbReference type="InterPro" id="IPR036884">
    <property type="entry name" value="2Fe-2S-bd_dom_sf"/>
</dbReference>
<evidence type="ECO:0000259" key="7">
    <source>
        <dbReference type="PROSITE" id="PS51387"/>
    </source>
</evidence>
<dbReference type="SUPFAM" id="SSF47741">
    <property type="entry name" value="CO dehydrogenase ISP C-domain like"/>
    <property type="match status" value="1"/>
</dbReference>
<dbReference type="InterPro" id="IPR016208">
    <property type="entry name" value="Ald_Oxase/xanthine_DH-like"/>
</dbReference>
<dbReference type="Pfam" id="PF00111">
    <property type="entry name" value="Fer2"/>
    <property type="match status" value="1"/>
</dbReference>
<dbReference type="PANTHER" id="PTHR45444">
    <property type="entry name" value="XANTHINE DEHYDROGENASE"/>
    <property type="match status" value="1"/>
</dbReference>
<dbReference type="SUPFAM" id="SSF54292">
    <property type="entry name" value="2Fe-2S ferredoxin-like"/>
    <property type="match status" value="1"/>
</dbReference>
<dbReference type="Gene3D" id="3.30.465.10">
    <property type="match status" value="1"/>
</dbReference>
<evidence type="ECO:0000259" key="6">
    <source>
        <dbReference type="PROSITE" id="PS51085"/>
    </source>
</evidence>
<organism evidence="8 9">
    <name type="scientific">Candidatus Chloroploca mongolica</name>
    <dbReference type="NCBI Taxonomy" id="2528176"/>
    <lineage>
        <taxon>Bacteria</taxon>
        <taxon>Bacillati</taxon>
        <taxon>Chloroflexota</taxon>
        <taxon>Chloroflexia</taxon>
        <taxon>Chloroflexales</taxon>
        <taxon>Chloroflexineae</taxon>
        <taxon>Oscillochloridaceae</taxon>
        <taxon>Candidatus Chloroploca</taxon>
    </lineage>
</organism>
<feature type="domain" description="FAD-binding PCMH-type" evidence="7">
    <location>
        <begin position="1"/>
        <end position="173"/>
    </location>
</feature>
<dbReference type="PANTHER" id="PTHR45444:SF3">
    <property type="entry name" value="XANTHINE DEHYDROGENASE"/>
    <property type="match status" value="1"/>
</dbReference>
<dbReference type="InterPro" id="IPR016169">
    <property type="entry name" value="FAD-bd_PCMH_sub2"/>
</dbReference>
<keyword evidence="3" id="KW-0274">FAD</keyword>
<dbReference type="InterPro" id="IPR001041">
    <property type="entry name" value="2Fe-2S_ferredoxin-type"/>
</dbReference>
<dbReference type="PROSITE" id="PS51085">
    <property type="entry name" value="2FE2S_FER_2"/>
    <property type="match status" value="1"/>
</dbReference>
<comment type="caution">
    <text evidence="8">The sequence shown here is derived from an EMBL/GenBank/DDBJ whole genome shotgun (WGS) entry which is preliminary data.</text>
</comment>
<name>A0ABS4D9A8_9CHLR</name>
<dbReference type="InterPro" id="IPR002888">
    <property type="entry name" value="2Fe-2S-bd"/>
</dbReference>
<gene>
    <name evidence="8" type="ORF">EYB53_009815</name>
</gene>
<protein>
    <submittedName>
        <fullName evidence="8">FAD binding domain-containing protein</fullName>
    </submittedName>
</protein>
<dbReference type="Pfam" id="PF03450">
    <property type="entry name" value="CO_deh_flav_C"/>
    <property type="match status" value="1"/>
</dbReference>
<sequence length="472" mass="49609">MWKTYYQPHTLDEALALVASLPEARVIAGGTDVLVELDHGVRPTTTLVDLTRIEALRYVREEAGQVRIGALATHNDIVASALCVHRALPLAQACLEVGAPQIRARGTVVGNLVTASPANDTITALTALGAELVVCGRDGERLIPIEAFYTGVRRTVLRPGELLREVRVPMLAPHQRGVFLKLGLRRAQAIAVVNVAVVLDLVAPLDEQGLVVTSAKIALGCVAPTIVRATAAEAALAGQPLQRDQMPGVARLTLQAMAPIDDVRGSAAYRRTVVVGLVERALERLATGTHAADWPASPVLLSTVAPEPVATSGEPLVPLAQVEAIVNGRAVRFSPHKTLLDALREDMQQTGTKEGCAEGECGACTVWLDGQAVMSCLVPAGQSHGRHVTTIEGLAATAPDGQLFHPLQASFIAEGAVQCGYCIPGMLMAGAKLLNEHPTPDLAQIQAALSGNLCRCTGYRKIIAAVQAAVST</sequence>
<dbReference type="SUPFAM" id="SSF55447">
    <property type="entry name" value="CO dehydrogenase flavoprotein C-terminal domain-like"/>
    <property type="match status" value="1"/>
</dbReference>
<dbReference type="Pfam" id="PF01799">
    <property type="entry name" value="Fer2_2"/>
    <property type="match status" value="1"/>
</dbReference>
<dbReference type="InterPro" id="IPR016166">
    <property type="entry name" value="FAD-bd_PCMH"/>
</dbReference>
<dbReference type="InterPro" id="IPR016167">
    <property type="entry name" value="FAD-bd_PCMH_sub1"/>
</dbReference>
<accession>A0ABS4D9A8</accession>
<dbReference type="SMART" id="SM01092">
    <property type="entry name" value="CO_deh_flav_C"/>
    <property type="match status" value="1"/>
</dbReference>
<dbReference type="InterPro" id="IPR012675">
    <property type="entry name" value="Beta-grasp_dom_sf"/>
</dbReference>
<evidence type="ECO:0000256" key="3">
    <source>
        <dbReference type="ARBA" id="ARBA00022827"/>
    </source>
</evidence>
<evidence type="ECO:0000313" key="8">
    <source>
        <dbReference type="EMBL" id="MBP1465999.1"/>
    </source>
</evidence>
<keyword evidence="4" id="KW-0560">Oxidoreductase</keyword>
<dbReference type="Gene3D" id="3.10.20.30">
    <property type="match status" value="1"/>
</dbReference>
<keyword evidence="1" id="KW-0285">Flavoprotein</keyword>
<feature type="domain" description="2Fe-2S ferredoxin-type" evidence="6">
    <location>
        <begin position="320"/>
        <end position="394"/>
    </location>
</feature>
<dbReference type="PROSITE" id="PS51387">
    <property type="entry name" value="FAD_PCMH"/>
    <property type="match status" value="1"/>
</dbReference>
<dbReference type="InterPro" id="IPR036683">
    <property type="entry name" value="CO_DH_flav_C_dom_sf"/>
</dbReference>
<dbReference type="PROSITE" id="PS00197">
    <property type="entry name" value="2FE2S_FER_1"/>
    <property type="match status" value="1"/>
</dbReference>
<dbReference type="InterPro" id="IPR005107">
    <property type="entry name" value="CO_DH_flav_C"/>
</dbReference>
<evidence type="ECO:0000313" key="9">
    <source>
        <dbReference type="Proteomes" id="UP001193081"/>
    </source>
</evidence>
<dbReference type="SUPFAM" id="SSF56176">
    <property type="entry name" value="FAD-binding/transporter-associated domain-like"/>
    <property type="match status" value="1"/>
</dbReference>
<evidence type="ECO:0000256" key="1">
    <source>
        <dbReference type="ARBA" id="ARBA00022630"/>
    </source>
</evidence>
<dbReference type="Gene3D" id="1.10.150.120">
    <property type="entry name" value="[2Fe-2S]-binding domain"/>
    <property type="match status" value="1"/>
</dbReference>
<dbReference type="Gene3D" id="3.30.43.10">
    <property type="entry name" value="Uridine Diphospho-n-acetylenolpyruvylglucosamine Reductase, domain 2"/>
    <property type="match status" value="1"/>
</dbReference>
<dbReference type="Pfam" id="PF00941">
    <property type="entry name" value="FAD_binding_5"/>
    <property type="match status" value="1"/>
</dbReference>
<evidence type="ECO:0000256" key="4">
    <source>
        <dbReference type="ARBA" id="ARBA00023002"/>
    </source>
</evidence>
<evidence type="ECO:0000256" key="2">
    <source>
        <dbReference type="ARBA" id="ARBA00022723"/>
    </source>
</evidence>
<proteinExistence type="predicted"/>
<keyword evidence="5" id="KW-0408">Iron</keyword>